<accession>A0A7X0JVK3</accession>
<dbReference type="InterPro" id="IPR009057">
    <property type="entry name" value="Homeodomain-like_sf"/>
</dbReference>
<dbReference type="Pfam" id="PF08448">
    <property type="entry name" value="PAS_4"/>
    <property type="match status" value="1"/>
</dbReference>
<evidence type="ECO:0000256" key="2">
    <source>
        <dbReference type="ARBA" id="ARBA00023125"/>
    </source>
</evidence>
<dbReference type="GO" id="GO:0003700">
    <property type="term" value="F:DNA-binding transcription factor activity"/>
    <property type="evidence" value="ECO:0007669"/>
    <property type="project" value="InterPro"/>
</dbReference>
<evidence type="ECO:0000259" key="4">
    <source>
        <dbReference type="PROSITE" id="PS01124"/>
    </source>
</evidence>
<dbReference type="SMART" id="SM00342">
    <property type="entry name" value="HTH_ARAC"/>
    <property type="match status" value="1"/>
</dbReference>
<dbReference type="InterPro" id="IPR035965">
    <property type="entry name" value="PAS-like_dom_sf"/>
</dbReference>
<dbReference type="PANTHER" id="PTHR43280">
    <property type="entry name" value="ARAC-FAMILY TRANSCRIPTIONAL REGULATOR"/>
    <property type="match status" value="1"/>
</dbReference>
<dbReference type="Gene3D" id="1.10.10.60">
    <property type="entry name" value="Homeodomain-like"/>
    <property type="match status" value="1"/>
</dbReference>
<dbReference type="InterPro" id="IPR018060">
    <property type="entry name" value="HTH_AraC"/>
</dbReference>
<evidence type="ECO:0000313" key="6">
    <source>
        <dbReference type="Proteomes" id="UP000528457"/>
    </source>
</evidence>
<dbReference type="EMBL" id="JACHHT010000002">
    <property type="protein sequence ID" value="MBB6522548.1"/>
    <property type="molecule type" value="Genomic_DNA"/>
</dbReference>
<sequence length="254" mass="28772">MSESENRENSLDLIDQYSVRQIIQMFDLMPDILFWVKNADGQIVYGNAYFLEHIGVQNLSQAIGCTDYDFSPPHIARQFSVDDQKVMAGEIVNNRLEMNITQTGEMAWFTTSKRPLLDSEGKAIGSYGVSRHLEKTSLSLSGMDALKIPVDFIRSNYMNEISLENLADISHLSISALERRFKKHLGKTPKRFINEVRLENARRLLVETTQSVASVANAVGFTDHSYFSKQFNGLFGQLPSALRKSHMRAEMKPS</sequence>
<keyword evidence="3" id="KW-0804">Transcription</keyword>
<name>A0A7X0JVK3_9GAMM</name>
<keyword evidence="6" id="KW-1185">Reference proteome</keyword>
<reference evidence="5 6" key="1">
    <citation type="submission" date="2020-08" db="EMBL/GenBank/DDBJ databases">
        <title>Genomic Encyclopedia of Type Strains, Phase IV (KMG-IV): sequencing the most valuable type-strain genomes for metagenomic binning, comparative biology and taxonomic classification.</title>
        <authorList>
            <person name="Goeker M."/>
        </authorList>
    </citation>
    <scope>NUCLEOTIDE SEQUENCE [LARGE SCALE GENOMIC DNA]</scope>
    <source>
        <strain evidence="5 6">DSM 22368</strain>
    </source>
</reference>
<organism evidence="5 6">
    <name type="scientific">Pseudoteredinibacter isoporae</name>
    <dbReference type="NCBI Taxonomy" id="570281"/>
    <lineage>
        <taxon>Bacteria</taxon>
        <taxon>Pseudomonadati</taxon>
        <taxon>Pseudomonadota</taxon>
        <taxon>Gammaproteobacteria</taxon>
        <taxon>Cellvibrionales</taxon>
        <taxon>Cellvibrionaceae</taxon>
        <taxon>Pseudoteredinibacter</taxon>
    </lineage>
</organism>
<dbReference type="InterPro" id="IPR013656">
    <property type="entry name" value="PAS_4"/>
</dbReference>
<keyword evidence="1" id="KW-0805">Transcription regulation</keyword>
<dbReference type="InParanoid" id="A0A7X0JVK3"/>
<dbReference type="SUPFAM" id="SSF55785">
    <property type="entry name" value="PYP-like sensor domain (PAS domain)"/>
    <property type="match status" value="1"/>
</dbReference>
<dbReference type="GO" id="GO:0043565">
    <property type="term" value="F:sequence-specific DNA binding"/>
    <property type="evidence" value="ECO:0007669"/>
    <property type="project" value="InterPro"/>
</dbReference>
<dbReference type="PANTHER" id="PTHR43280:SF28">
    <property type="entry name" value="HTH-TYPE TRANSCRIPTIONAL ACTIVATOR RHAS"/>
    <property type="match status" value="1"/>
</dbReference>
<keyword evidence="2 5" id="KW-0238">DNA-binding</keyword>
<dbReference type="RefSeq" id="WP_166845678.1">
    <property type="nucleotide sequence ID" value="NZ_JAAONY010000002.1"/>
</dbReference>
<gene>
    <name evidence="5" type="ORF">HNR48_002833</name>
</gene>
<evidence type="ECO:0000313" key="5">
    <source>
        <dbReference type="EMBL" id="MBB6522548.1"/>
    </source>
</evidence>
<dbReference type="Pfam" id="PF12833">
    <property type="entry name" value="HTH_18"/>
    <property type="match status" value="1"/>
</dbReference>
<proteinExistence type="predicted"/>
<dbReference type="SUPFAM" id="SSF46689">
    <property type="entry name" value="Homeodomain-like"/>
    <property type="match status" value="2"/>
</dbReference>
<dbReference type="AlphaFoldDB" id="A0A7X0JVK3"/>
<dbReference type="Proteomes" id="UP000528457">
    <property type="component" value="Unassembled WGS sequence"/>
</dbReference>
<dbReference type="Gene3D" id="3.30.450.20">
    <property type="entry name" value="PAS domain"/>
    <property type="match status" value="1"/>
</dbReference>
<comment type="caution">
    <text evidence="5">The sequence shown here is derived from an EMBL/GenBank/DDBJ whole genome shotgun (WGS) entry which is preliminary data.</text>
</comment>
<evidence type="ECO:0000256" key="1">
    <source>
        <dbReference type="ARBA" id="ARBA00023015"/>
    </source>
</evidence>
<dbReference type="PROSITE" id="PS01124">
    <property type="entry name" value="HTH_ARAC_FAMILY_2"/>
    <property type="match status" value="1"/>
</dbReference>
<evidence type="ECO:0000256" key="3">
    <source>
        <dbReference type="ARBA" id="ARBA00023163"/>
    </source>
</evidence>
<protein>
    <submittedName>
        <fullName evidence="5">AraC-like DNA-binding protein</fullName>
    </submittedName>
</protein>
<feature type="domain" description="HTH araC/xylS-type" evidence="4">
    <location>
        <begin position="147"/>
        <end position="245"/>
    </location>
</feature>